<proteinExistence type="predicted"/>
<dbReference type="GO" id="GO:0003677">
    <property type="term" value="F:DNA binding"/>
    <property type="evidence" value="ECO:0007669"/>
    <property type="project" value="UniProtKB-KW"/>
</dbReference>
<reference evidence="9" key="2">
    <citation type="submission" date="2022-03" db="EMBL/GenBank/DDBJ databases">
        <title>Draft title - Genomic analysis of global carrot germplasm unveils the trajectory of domestication and the origin of high carotenoid orange carrot.</title>
        <authorList>
            <person name="Iorizzo M."/>
            <person name="Ellison S."/>
            <person name="Senalik D."/>
            <person name="Macko-Podgorni A."/>
            <person name="Grzebelus D."/>
            <person name="Bostan H."/>
            <person name="Rolling W."/>
            <person name="Curaba J."/>
            <person name="Simon P."/>
        </authorList>
    </citation>
    <scope>NUCLEOTIDE SEQUENCE</scope>
    <source>
        <tissue evidence="9">Leaf</tissue>
    </source>
</reference>
<dbReference type="InterPro" id="IPR003035">
    <property type="entry name" value="RWP-RK_dom"/>
</dbReference>
<feature type="compositionally biased region" description="Polar residues" evidence="7">
    <location>
        <begin position="260"/>
        <end position="281"/>
    </location>
</feature>
<evidence type="ECO:0000313" key="10">
    <source>
        <dbReference type="Proteomes" id="UP000077755"/>
    </source>
</evidence>
<dbReference type="EMBL" id="CP093343">
    <property type="protein sequence ID" value="WOG85547.1"/>
    <property type="molecule type" value="Genomic_DNA"/>
</dbReference>
<evidence type="ECO:0000256" key="6">
    <source>
        <dbReference type="ARBA" id="ARBA00023242"/>
    </source>
</evidence>
<evidence type="ECO:0000256" key="7">
    <source>
        <dbReference type="SAM" id="MobiDB-lite"/>
    </source>
</evidence>
<dbReference type="PROSITE" id="PS51519">
    <property type="entry name" value="RWP_RK"/>
    <property type="match status" value="1"/>
</dbReference>
<name>A0AAF1AM48_DAUCS</name>
<dbReference type="GO" id="GO:0003700">
    <property type="term" value="F:DNA-binding transcription factor activity"/>
    <property type="evidence" value="ECO:0007669"/>
    <property type="project" value="InterPro"/>
</dbReference>
<evidence type="ECO:0000313" key="9">
    <source>
        <dbReference type="EMBL" id="WOG85547.1"/>
    </source>
</evidence>
<gene>
    <name evidence="9" type="ORF">DCAR_0104738</name>
</gene>
<keyword evidence="5" id="KW-0804">Transcription</keyword>
<evidence type="ECO:0000256" key="3">
    <source>
        <dbReference type="ARBA" id="ARBA00023054"/>
    </source>
</evidence>
<dbReference type="PANTHER" id="PTHR46373:SF5">
    <property type="entry name" value="RWP-RK DOMAIN PROTEIN"/>
    <property type="match status" value="1"/>
</dbReference>
<dbReference type="PANTHER" id="PTHR46373">
    <property type="entry name" value="PROTEIN RKD4"/>
    <property type="match status" value="1"/>
</dbReference>
<feature type="region of interest" description="Disordered" evidence="7">
    <location>
        <begin position="257"/>
        <end position="283"/>
    </location>
</feature>
<keyword evidence="3" id="KW-0175">Coiled coil</keyword>
<keyword evidence="6" id="KW-0539">Nucleus</keyword>
<evidence type="ECO:0000256" key="4">
    <source>
        <dbReference type="ARBA" id="ARBA00023125"/>
    </source>
</evidence>
<dbReference type="AlphaFoldDB" id="A0AAF1AM48"/>
<evidence type="ECO:0000256" key="2">
    <source>
        <dbReference type="ARBA" id="ARBA00023015"/>
    </source>
</evidence>
<dbReference type="Proteomes" id="UP000077755">
    <property type="component" value="Chromosome 1"/>
</dbReference>
<keyword evidence="2" id="KW-0805">Transcription regulation</keyword>
<evidence type="ECO:0000259" key="8">
    <source>
        <dbReference type="PROSITE" id="PS51519"/>
    </source>
</evidence>
<keyword evidence="4" id="KW-0238">DNA-binding</keyword>
<feature type="domain" description="RWP-RK" evidence="8">
    <location>
        <begin position="278"/>
        <end position="358"/>
    </location>
</feature>
<keyword evidence="10" id="KW-1185">Reference proteome</keyword>
<organism evidence="9 10">
    <name type="scientific">Daucus carota subsp. sativus</name>
    <name type="common">Carrot</name>
    <dbReference type="NCBI Taxonomy" id="79200"/>
    <lineage>
        <taxon>Eukaryota</taxon>
        <taxon>Viridiplantae</taxon>
        <taxon>Streptophyta</taxon>
        <taxon>Embryophyta</taxon>
        <taxon>Tracheophyta</taxon>
        <taxon>Spermatophyta</taxon>
        <taxon>Magnoliopsida</taxon>
        <taxon>eudicotyledons</taxon>
        <taxon>Gunneridae</taxon>
        <taxon>Pentapetalae</taxon>
        <taxon>asterids</taxon>
        <taxon>campanulids</taxon>
        <taxon>Apiales</taxon>
        <taxon>Apiaceae</taxon>
        <taxon>Apioideae</taxon>
        <taxon>Scandiceae</taxon>
        <taxon>Daucinae</taxon>
        <taxon>Daucus</taxon>
        <taxon>Daucus sect. Daucus</taxon>
    </lineage>
</organism>
<protein>
    <recommendedName>
        <fullName evidence="8">RWP-RK domain-containing protein</fullName>
    </recommendedName>
</protein>
<evidence type="ECO:0000256" key="5">
    <source>
        <dbReference type="ARBA" id="ARBA00023163"/>
    </source>
</evidence>
<sequence>MADPNSDVPDYDIPITNFDEMLIPEGSLGFEYEGLNDQPIGENIMLNEDMNQFGHDQPIGENIVSNVDRNQLGHDHPIDENRMSDENMNQFGQSTSQAGTSHVNDQFNARIPGMLNPEISGGENPILVAEWPVPEKPYACSCCQVIREIIHTIEGESRKFEIHGRLGMISHGILEICRGNMTDPNKEHHFYDFCRESIDRVRMFLEQYCEKQKGAGYTIVKDPILTFYQAMSVGIDWNLGFDINDLDFLQGSPLHIGDRGQSNVQQPEAQSNEVRPNTRNYKQQRERTKTLTLNDFSPFFHLPQNDAAKEVGVSATVCKKICRNAGLKRWPFRKIKSLQNKIEVSSRSLNAANPEERARAEADIQNFRREIASFYPPYT</sequence>
<dbReference type="InterPro" id="IPR044607">
    <property type="entry name" value="RKD-like"/>
</dbReference>
<evidence type="ECO:0000256" key="1">
    <source>
        <dbReference type="ARBA" id="ARBA00004049"/>
    </source>
</evidence>
<dbReference type="Pfam" id="PF02042">
    <property type="entry name" value="RWP-RK"/>
    <property type="match status" value="1"/>
</dbReference>
<accession>A0AAF1AM48</accession>
<comment type="function">
    <text evidence="1">Putative transcription factor.</text>
</comment>
<reference evidence="9" key="1">
    <citation type="journal article" date="2016" name="Nat. Genet.">
        <title>A high-quality carrot genome assembly provides new insights into carotenoid accumulation and asterid genome evolution.</title>
        <authorList>
            <person name="Iorizzo M."/>
            <person name="Ellison S."/>
            <person name="Senalik D."/>
            <person name="Zeng P."/>
            <person name="Satapoomin P."/>
            <person name="Huang J."/>
            <person name="Bowman M."/>
            <person name="Iovene M."/>
            <person name="Sanseverino W."/>
            <person name="Cavagnaro P."/>
            <person name="Yildiz M."/>
            <person name="Macko-Podgorni A."/>
            <person name="Moranska E."/>
            <person name="Grzebelus E."/>
            <person name="Grzebelus D."/>
            <person name="Ashrafi H."/>
            <person name="Zheng Z."/>
            <person name="Cheng S."/>
            <person name="Spooner D."/>
            <person name="Van Deynze A."/>
            <person name="Simon P."/>
        </authorList>
    </citation>
    <scope>NUCLEOTIDE SEQUENCE</scope>
    <source>
        <tissue evidence="9">Leaf</tissue>
    </source>
</reference>